<gene>
    <name evidence="1" type="ORF">L2E82_10349</name>
</gene>
<dbReference type="Proteomes" id="UP001055811">
    <property type="component" value="Linkage Group LG02"/>
</dbReference>
<keyword evidence="2" id="KW-1185">Reference proteome</keyword>
<organism evidence="1 2">
    <name type="scientific">Cichorium intybus</name>
    <name type="common">Chicory</name>
    <dbReference type="NCBI Taxonomy" id="13427"/>
    <lineage>
        <taxon>Eukaryota</taxon>
        <taxon>Viridiplantae</taxon>
        <taxon>Streptophyta</taxon>
        <taxon>Embryophyta</taxon>
        <taxon>Tracheophyta</taxon>
        <taxon>Spermatophyta</taxon>
        <taxon>Magnoliopsida</taxon>
        <taxon>eudicotyledons</taxon>
        <taxon>Gunneridae</taxon>
        <taxon>Pentapetalae</taxon>
        <taxon>asterids</taxon>
        <taxon>campanulids</taxon>
        <taxon>Asterales</taxon>
        <taxon>Asteraceae</taxon>
        <taxon>Cichorioideae</taxon>
        <taxon>Cichorieae</taxon>
        <taxon>Cichoriinae</taxon>
        <taxon>Cichorium</taxon>
    </lineage>
</organism>
<evidence type="ECO:0000313" key="1">
    <source>
        <dbReference type="EMBL" id="KAI3780369.1"/>
    </source>
</evidence>
<reference evidence="1 2" key="2">
    <citation type="journal article" date="2022" name="Mol. Ecol. Resour.">
        <title>The genomes of chicory, endive, great burdock and yacon provide insights into Asteraceae paleo-polyploidization history and plant inulin production.</title>
        <authorList>
            <person name="Fan W."/>
            <person name="Wang S."/>
            <person name="Wang H."/>
            <person name="Wang A."/>
            <person name="Jiang F."/>
            <person name="Liu H."/>
            <person name="Zhao H."/>
            <person name="Xu D."/>
            <person name="Zhang Y."/>
        </authorList>
    </citation>
    <scope>NUCLEOTIDE SEQUENCE [LARGE SCALE GENOMIC DNA]</scope>
    <source>
        <strain evidence="2">cv. Punajuju</strain>
        <tissue evidence="1">Leaves</tissue>
    </source>
</reference>
<name>A0ACB9G9T4_CICIN</name>
<dbReference type="EMBL" id="CM042010">
    <property type="protein sequence ID" value="KAI3780369.1"/>
    <property type="molecule type" value="Genomic_DNA"/>
</dbReference>
<evidence type="ECO:0000313" key="2">
    <source>
        <dbReference type="Proteomes" id="UP001055811"/>
    </source>
</evidence>
<accession>A0ACB9G9T4</accession>
<reference evidence="2" key="1">
    <citation type="journal article" date="2022" name="Mol. Ecol. Resour.">
        <title>The genomes of chicory, endive, great burdock and yacon provide insights into Asteraceae palaeo-polyploidization history and plant inulin production.</title>
        <authorList>
            <person name="Fan W."/>
            <person name="Wang S."/>
            <person name="Wang H."/>
            <person name="Wang A."/>
            <person name="Jiang F."/>
            <person name="Liu H."/>
            <person name="Zhao H."/>
            <person name="Xu D."/>
            <person name="Zhang Y."/>
        </authorList>
    </citation>
    <scope>NUCLEOTIDE SEQUENCE [LARGE SCALE GENOMIC DNA]</scope>
    <source>
        <strain evidence="2">cv. Punajuju</strain>
    </source>
</reference>
<sequence length="608" mass="68408">MLPRDAKSRQGDSGDWKEVRRKNLDNVINSFFVTNVQHDTTNKMLRDAFGGFGKLHDKSDRGPVGVMNQSKPLARSNFPEPVRRNADVRPGLSFAGAVGGIRTAAPSASLPLPPLILLESVPLLDAYDQLSLIGEVLCLKTLRELPKLIHADGRIPCKLLYAEGLKVVLKFNVSSSAELFFLKDYNWKRWFAWLKQGVLEDLKFDRLVCVKIHGLPIYLRSCENIAAITSKFGKVVEIDGHNWSSSNLSSAMARLISQSTTMINNDVVCTLNGKNYKIGIVEYEDIWDQIESYYRRSDPAGEDRENYDDYIVDGVQDVESNYSDEDDDGISDSCSLDLERMENWWVIPLSLSPGPELKGDKSHGDKTFLFPPPELPVLDDVIMDPLDLGDPLEPVPTLVGRESGPILLTPEFGPSHFNNGLSTSKRWRIDPSMHRLPRTSLSPRRLSGEFDLNVAIPNLSSVSGTANSERSKEVGILGSLKSKVDELELQAETTLLTEDERSIWRENKLKISELEGIEKLDLQQKAKVKWIKDGDENTLYFHEHGFNWGWCRDPSTLEELDELLRLYKGMEVLDGVVSSKFGFRFQLSTDGGYMVKDMRKALDSKLIL</sequence>
<proteinExistence type="predicted"/>
<comment type="caution">
    <text evidence="1">The sequence shown here is derived from an EMBL/GenBank/DDBJ whole genome shotgun (WGS) entry which is preliminary data.</text>
</comment>
<protein>
    <submittedName>
        <fullName evidence="1">Uncharacterized protein</fullName>
    </submittedName>
</protein>